<comment type="caution">
    <text evidence="1">The sequence shown here is derived from an EMBL/GenBank/DDBJ whole genome shotgun (WGS) entry which is preliminary data.</text>
</comment>
<keyword evidence="2" id="KW-1185">Reference proteome</keyword>
<dbReference type="EMBL" id="CAIIXF020000008">
    <property type="protein sequence ID" value="CAH1791673.1"/>
    <property type="molecule type" value="Genomic_DNA"/>
</dbReference>
<organism evidence="1 2">
    <name type="scientific">Owenia fusiformis</name>
    <name type="common">Polychaete worm</name>
    <dbReference type="NCBI Taxonomy" id="6347"/>
    <lineage>
        <taxon>Eukaryota</taxon>
        <taxon>Metazoa</taxon>
        <taxon>Spiralia</taxon>
        <taxon>Lophotrochozoa</taxon>
        <taxon>Annelida</taxon>
        <taxon>Polychaeta</taxon>
        <taxon>Sedentaria</taxon>
        <taxon>Canalipalpata</taxon>
        <taxon>Sabellida</taxon>
        <taxon>Oweniida</taxon>
        <taxon>Oweniidae</taxon>
        <taxon>Owenia</taxon>
    </lineage>
</organism>
<evidence type="ECO:0000313" key="2">
    <source>
        <dbReference type="Proteomes" id="UP000749559"/>
    </source>
</evidence>
<name>A0A8J1U361_OWEFU</name>
<gene>
    <name evidence="1" type="ORF">OFUS_LOCUS16730</name>
</gene>
<accession>A0A8J1U361</accession>
<reference evidence="1" key="1">
    <citation type="submission" date="2022-03" db="EMBL/GenBank/DDBJ databases">
        <authorList>
            <person name="Martin C."/>
        </authorList>
    </citation>
    <scope>NUCLEOTIDE SEQUENCE</scope>
</reference>
<dbReference type="Proteomes" id="UP000749559">
    <property type="component" value="Unassembled WGS sequence"/>
</dbReference>
<proteinExistence type="predicted"/>
<evidence type="ECO:0000313" key="1">
    <source>
        <dbReference type="EMBL" id="CAH1791673.1"/>
    </source>
</evidence>
<sequence length="171" mass="19435">MTVSLVQEFLKCLVLLVILGKNVQIGVLGDVTTNYRLTCYNCYNNKYVQSQSLCPADGHVNTQLMTSHFCNDLCYTRFMGSDTSTVFRGCALGFYLPEAMRTPGCHRYNDQTWCFCDTNDCNAKPLKIENLTIHENTEDYTMSMGPRQSTFNTYVNDHIGAPMLTTQRAKY</sequence>
<dbReference type="AlphaFoldDB" id="A0A8J1U361"/>
<protein>
    <submittedName>
        <fullName evidence="1">Uncharacterized protein</fullName>
    </submittedName>
</protein>
<dbReference type="OrthoDB" id="6071124at2759"/>
<feature type="non-terminal residue" evidence="1">
    <location>
        <position position="171"/>
    </location>
</feature>